<evidence type="ECO:0000256" key="1">
    <source>
        <dbReference type="SAM" id="Phobius"/>
    </source>
</evidence>
<protein>
    <recommendedName>
        <fullName evidence="4">DUF3592 domain-containing protein</fullName>
    </recommendedName>
</protein>
<dbReference type="AlphaFoldDB" id="A0A1G4XU10"/>
<keyword evidence="1" id="KW-0812">Transmembrane</keyword>
<gene>
    <name evidence="2" type="ORF">SAMN02927897_01443</name>
</gene>
<dbReference type="GeneID" id="23843481"/>
<sequence>MALEDYSKYFMYGGIVVTVAATAFFYFLEKQDKTDVSGIKVYLSSNKWEGELLDSKIESWQQMNARYGNDFFYEINFYLDGDPHLYTAKTLIRPSQMHLLKKGLKIKVKKGSKNRLAVVEVDFEDS</sequence>
<dbReference type="EMBL" id="FMUI01000003">
    <property type="protein sequence ID" value="SCX44689.1"/>
    <property type="molecule type" value="Genomic_DNA"/>
</dbReference>
<accession>A0A1G4XU10</accession>
<dbReference type="RefSeq" id="WP_017457031.1">
    <property type="nucleotide sequence ID" value="NZ_FMUI01000003.1"/>
</dbReference>
<proteinExistence type="predicted"/>
<organism evidence="2 3">
    <name type="scientific">Kosakonia sacchari</name>
    <dbReference type="NCBI Taxonomy" id="1158459"/>
    <lineage>
        <taxon>Bacteria</taxon>
        <taxon>Pseudomonadati</taxon>
        <taxon>Pseudomonadota</taxon>
        <taxon>Gammaproteobacteria</taxon>
        <taxon>Enterobacterales</taxon>
        <taxon>Enterobacteriaceae</taxon>
        <taxon>Kosakonia</taxon>
    </lineage>
</organism>
<keyword evidence="1" id="KW-0472">Membrane</keyword>
<name>A0A1G4XU10_9ENTR</name>
<reference evidence="2 3" key="1">
    <citation type="submission" date="2016-10" db="EMBL/GenBank/DDBJ databases">
        <authorList>
            <person name="Varghese N."/>
            <person name="Submissions S."/>
        </authorList>
    </citation>
    <scope>NUCLEOTIDE SEQUENCE [LARGE SCALE GENOMIC DNA]</scope>
    <source>
        <strain evidence="2 3">CGMCC 1.12102</strain>
    </source>
</reference>
<evidence type="ECO:0000313" key="3">
    <source>
        <dbReference type="Proteomes" id="UP000183569"/>
    </source>
</evidence>
<keyword evidence="1" id="KW-1133">Transmembrane helix</keyword>
<comment type="caution">
    <text evidence="2">The sequence shown here is derived from an EMBL/GenBank/DDBJ whole genome shotgun (WGS) entry which is preliminary data.</text>
</comment>
<dbReference type="Proteomes" id="UP000183569">
    <property type="component" value="Unassembled WGS sequence"/>
</dbReference>
<feature type="transmembrane region" description="Helical" evidence="1">
    <location>
        <begin position="6"/>
        <end position="28"/>
    </location>
</feature>
<evidence type="ECO:0000313" key="2">
    <source>
        <dbReference type="EMBL" id="SCX44689.1"/>
    </source>
</evidence>
<evidence type="ECO:0008006" key="4">
    <source>
        <dbReference type="Google" id="ProtNLM"/>
    </source>
</evidence>